<dbReference type="NCBIfam" id="TIGR00254">
    <property type="entry name" value="GGDEF"/>
    <property type="match status" value="1"/>
</dbReference>
<keyword evidence="4" id="KW-0472">Membrane</keyword>
<feature type="transmembrane region" description="Helical" evidence="4">
    <location>
        <begin position="21"/>
        <end position="40"/>
    </location>
</feature>
<gene>
    <name evidence="6" type="ORF">A130_14790</name>
</gene>
<dbReference type="PANTHER" id="PTHR45138:SF9">
    <property type="entry name" value="DIGUANYLATE CYCLASE DGCM-RELATED"/>
    <property type="match status" value="1"/>
</dbReference>
<dbReference type="EC" id="2.7.7.65" evidence="2"/>
<accession>A0A1E5D0X3</accession>
<dbReference type="Gene3D" id="3.30.70.270">
    <property type="match status" value="1"/>
</dbReference>
<dbReference type="CDD" id="cd01949">
    <property type="entry name" value="GGDEF"/>
    <property type="match status" value="1"/>
</dbReference>
<evidence type="ECO:0000256" key="2">
    <source>
        <dbReference type="ARBA" id="ARBA00012528"/>
    </source>
</evidence>
<dbReference type="GO" id="GO:0052621">
    <property type="term" value="F:diguanylate cyclase activity"/>
    <property type="evidence" value="ECO:0007669"/>
    <property type="project" value="UniProtKB-EC"/>
</dbReference>
<comment type="caution">
    <text evidence="6">The sequence shown here is derived from an EMBL/GenBank/DDBJ whole genome shotgun (WGS) entry which is preliminary data.</text>
</comment>
<keyword evidence="4" id="KW-1133">Transmembrane helix</keyword>
<protein>
    <recommendedName>
        <fullName evidence="2">diguanylate cyclase</fullName>
        <ecNumber evidence="2">2.7.7.65</ecNumber>
    </recommendedName>
</protein>
<comment type="subcellular location">
    <subcellularLocation>
        <location evidence="1">Cell inner membrane</location>
    </subcellularLocation>
</comment>
<sequence length="517" mass="58952">MVKFIRERNDILRSKNRRFSAYIALIFLFILFVATAISLVTHKNIDQARAEKQTSEILRMQDHLLLKVRSIGTDLTYFAHSDLAQSVLMSNEPKSSSYLASLMLKITTIKKQYDQIRIIDSQGQEVIRIDQQATNTFFQVPSEGLQDKSARYYFQKTRQLKPNQIFISKFDLNKEHGKVESPIKPMIRFSTPIYSPTGSFLGIGIINYRGSDLLHSLDDLNIHNSDYIYLVNDNGYLLKGYDKEKEWSFMYPEKKQYKFSDEFSTVWASMTTSPEGMVTTPQGEFYFLKTALNPFNELSSVNSESLFLVMHVPKSVLTNEFSALMENILIAILLVTPIVAFLSYQLASSQEEQKWLVEKLTIEARHDGLTGLYNRHAIVEFLEEQIDKTPSSIPLLSVGFIDANNLKKINDNYGHEAGDNLIKGLAKAISSTVRTSDFSARLGGDEFLIVFMNCNVEDASHSMHRILANLRTLGLKDNMDWSMSYGCAELMDNDSVESLIGRADKDMYKQKLAKKNQ</sequence>
<dbReference type="Pfam" id="PF00990">
    <property type="entry name" value="GGDEF"/>
    <property type="match status" value="1"/>
</dbReference>
<evidence type="ECO:0000313" key="7">
    <source>
        <dbReference type="Proteomes" id="UP000094165"/>
    </source>
</evidence>
<dbReference type="SMART" id="SM00267">
    <property type="entry name" value="GGDEF"/>
    <property type="match status" value="1"/>
</dbReference>
<dbReference type="EMBL" id="AJYW02000097">
    <property type="protein sequence ID" value="OEE76966.1"/>
    <property type="molecule type" value="Genomic_DNA"/>
</dbReference>
<dbReference type="SUPFAM" id="SSF103190">
    <property type="entry name" value="Sensory domain-like"/>
    <property type="match status" value="2"/>
</dbReference>
<dbReference type="RefSeq" id="WP_017054581.1">
    <property type="nucleotide sequence ID" value="NZ_AJYW02000097.1"/>
</dbReference>
<dbReference type="InterPro" id="IPR050469">
    <property type="entry name" value="Diguanylate_Cyclase"/>
</dbReference>
<evidence type="ECO:0000256" key="1">
    <source>
        <dbReference type="ARBA" id="ARBA00004533"/>
    </source>
</evidence>
<dbReference type="Pfam" id="PF21623">
    <property type="entry name" value="HK_sensor_dom_bact"/>
    <property type="match status" value="1"/>
</dbReference>
<dbReference type="Proteomes" id="UP000094165">
    <property type="component" value="Unassembled WGS sequence"/>
</dbReference>
<keyword evidence="4" id="KW-0812">Transmembrane</keyword>
<dbReference type="InterPro" id="IPR048760">
    <property type="entry name" value="VP0354-like_sensor_dom"/>
</dbReference>
<dbReference type="Gene3D" id="3.30.450.20">
    <property type="entry name" value="PAS domain"/>
    <property type="match status" value="2"/>
</dbReference>
<keyword evidence="7" id="KW-1185">Reference proteome</keyword>
<dbReference type="SUPFAM" id="SSF55073">
    <property type="entry name" value="Nucleotide cyclase"/>
    <property type="match status" value="1"/>
</dbReference>
<dbReference type="AlphaFoldDB" id="A0A1E5D0X3"/>
<dbReference type="InterPro" id="IPR029151">
    <property type="entry name" value="Sensor-like_sf"/>
</dbReference>
<organism evidence="6 7">
    <name type="scientific">Vibrio genomosp. F6 str. FF-238</name>
    <dbReference type="NCBI Taxonomy" id="1191298"/>
    <lineage>
        <taxon>Bacteria</taxon>
        <taxon>Pseudomonadati</taxon>
        <taxon>Pseudomonadota</taxon>
        <taxon>Gammaproteobacteria</taxon>
        <taxon>Vibrionales</taxon>
        <taxon>Vibrionaceae</taxon>
        <taxon>Vibrio</taxon>
    </lineage>
</organism>
<reference evidence="6 7" key="1">
    <citation type="journal article" date="2012" name="Science">
        <title>Ecological populations of bacteria act as socially cohesive units of antibiotic production and resistance.</title>
        <authorList>
            <person name="Cordero O.X."/>
            <person name="Wildschutte H."/>
            <person name="Kirkup B."/>
            <person name="Proehl S."/>
            <person name="Ngo L."/>
            <person name="Hussain F."/>
            <person name="Le Roux F."/>
            <person name="Mincer T."/>
            <person name="Polz M.F."/>
        </authorList>
    </citation>
    <scope>NUCLEOTIDE SEQUENCE [LARGE SCALE GENOMIC DNA]</scope>
    <source>
        <strain evidence="6 7">FF-238</strain>
    </source>
</reference>
<name>A0A1E5D0X3_9VIBR</name>
<evidence type="ECO:0000256" key="3">
    <source>
        <dbReference type="ARBA" id="ARBA00034247"/>
    </source>
</evidence>
<feature type="domain" description="GGDEF" evidence="5">
    <location>
        <begin position="394"/>
        <end position="517"/>
    </location>
</feature>
<dbReference type="PANTHER" id="PTHR45138">
    <property type="entry name" value="REGULATORY COMPONENTS OF SENSORY TRANSDUCTION SYSTEM"/>
    <property type="match status" value="1"/>
</dbReference>
<proteinExistence type="predicted"/>
<evidence type="ECO:0000259" key="5">
    <source>
        <dbReference type="PROSITE" id="PS50887"/>
    </source>
</evidence>
<dbReference type="InterPro" id="IPR029787">
    <property type="entry name" value="Nucleotide_cyclase"/>
</dbReference>
<dbReference type="InterPro" id="IPR043128">
    <property type="entry name" value="Rev_trsase/Diguanyl_cyclase"/>
</dbReference>
<dbReference type="PROSITE" id="PS50887">
    <property type="entry name" value="GGDEF"/>
    <property type="match status" value="1"/>
</dbReference>
<dbReference type="GO" id="GO:0005886">
    <property type="term" value="C:plasma membrane"/>
    <property type="evidence" value="ECO:0007669"/>
    <property type="project" value="UniProtKB-SubCell"/>
</dbReference>
<comment type="catalytic activity">
    <reaction evidence="3">
        <text>2 GTP = 3',3'-c-di-GMP + 2 diphosphate</text>
        <dbReference type="Rhea" id="RHEA:24898"/>
        <dbReference type="ChEBI" id="CHEBI:33019"/>
        <dbReference type="ChEBI" id="CHEBI:37565"/>
        <dbReference type="ChEBI" id="CHEBI:58805"/>
        <dbReference type="EC" id="2.7.7.65"/>
    </reaction>
</comment>
<evidence type="ECO:0000313" key="6">
    <source>
        <dbReference type="EMBL" id="OEE76966.1"/>
    </source>
</evidence>
<dbReference type="InterPro" id="IPR000160">
    <property type="entry name" value="GGDEF_dom"/>
</dbReference>
<evidence type="ECO:0000256" key="4">
    <source>
        <dbReference type="SAM" id="Phobius"/>
    </source>
</evidence>